<dbReference type="Proteomes" id="UP001434883">
    <property type="component" value="Unassembled WGS sequence"/>
</dbReference>
<accession>A0ABV0QBA9</accession>
<keyword evidence="2" id="KW-1185">Reference proteome</keyword>
<name>A0ABV0QBA9_9TELE</name>
<dbReference type="EMBL" id="JAHRIN010003307">
    <property type="protein sequence ID" value="MEQ2192712.1"/>
    <property type="molecule type" value="Genomic_DNA"/>
</dbReference>
<proteinExistence type="predicted"/>
<reference evidence="1 2" key="1">
    <citation type="submission" date="2021-06" db="EMBL/GenBank/DDBJ databases">
        <authorList>
            <person name="Palmer J.M."/>
        </authorList>
    </citation>
    <scope>NUCLEOTIDE SEQUENCE [LARGE SCALE GENOMIC DNA]</scope>
    <source>
        <strain evidence="1 2">XC_2019</strain>
        <tissue evidence="1">Muscle</tissue>
    </source>
</reference>
<gene>
    <name evidence="1" type="ORF">XENOCAPTIV_015944</name>
</gene>
<sequence>TSYSSEWVKEILVQITGLTERSDPCGSKKLSENCLFISWPMCMHRVRLRLGSGSLKGSGASDCVCFLWVTSSQAHAMQIAITNYFLFVEHGGVFSCSPGTEVGGPS</sequence>
<organism evidence="1 2">
    <name type="scientific">Xenoophorus captivus</name>
    <dbReference type="NCBI Taxonomy" id="1517983"/>
    <lineage>
        <taxon>Eukaryota</taxon>
        <taxon>Metazoa</taxon>
        <taxon>Chordata</taxon>
        <taxon>Craniata</taxon>
        <taxon>Vertebrata</taxon>
        <taxon>Euteleostomi</taxon>
        <taxon>Actinopterygii</taxon>
        <taxon>Neopterygii</taxon>
        <taxon>Teleostei</taxon>
        <taxon>Neoteleostei</taxon>
        <taxon>Acanthomorphata</taxon>
        <taxon>Ovalentaria</taxon>
        <taxon>Atherinomorphae</taxon>
        <taxon>Cyprinodontiformes</taxon>
        <taxon>Goodeidae</taxon>
        <taxon>Xenoophorus</taxon>
    </lineage>
</organism>
<protein>
    <submittedName>
        <fullName evidence="1">Uncharacterized protein</fullName>
    </submittedName>
</protein>
<evidence type="ECO:0000313" key="1">
    <source>
        <dbReference type="EMBL" id="MEQ2192712.1"/>
    </source>
</evidence>
<feature type="non-terminal residue" evidence="1">
    <location>
        <position position="1"/>
    </location>
</feature>
<evidence type="ECO:0000313" key="2">
    <source>
        <dbReference type="Proteomes" id="UP001434883"/>
    </source>
</evidence>
<comment type="caution">
    <text evidence="1">The sequence shown here is derived from an EMBL/GenBank/DDBJ whole genome shotgun (WGS) entry which is preliminary data.</text>
</comment>